<proteinExistence type="predicted"/>
<dbReference type="Proteomes" id="UP000823775">
    <property type="component" value="Unassembled WGS sequence"/>
</dbReference>
<keyword evidence="2" id="KW-1185">Reference proteome</keyword>
<evidence type="ECO:0000313" key="1">
    <source>
        <dbReference type="EMBL" id="MCD7458254.1"/>
    </source>
</evidence>
<dbReference type="EMBL" id="JACEIK010000508">
    <property type="protein sequence ID" value="MCD7458254.1"/>
    <property type="molecule type" value="Genomic_DNA"/>
</dbReference>
<evidence type="ECO:0000313" key="2">
    <source>
        <dbReference type="Proteomes" id="UP000823775"/>
    </source>
</evidence>
<accession>A0ABS8SHM2</accession>
<feature type="non-terminal residue" evidence="1">
    <location>
        <position position="71"/>
    </location>
</feature>
<sequence>MATGLDMLTKVYTADKHQYYRTSGKHEACPCFSLEDPFGPRLRRSLLGYGLIQPKDTGKKEPQGVGTKLLS</sequence>
<comment type="caution">
    <text evidence="1">The sequence shown here is derived from an EMBL/GenBank/DDBJ whole genome shotgun (WGS) entry which is preliminary data.</text>
</comment>
<reference evidence="1 2" key="1">
    <citation type="journal article" date="2021" name="BMC Genomics">
        <title>Datura genome reveals duplications of psychoactive alkaloid biosynthetic genes and high mutation rate following tissue culture.</title>
        <authorList>
            <person name="Rajewski A."/>
            <person name="Carter-House D."/>
            <person name="Stajich J."/>
            <person name="Litt A."/>
        </authorList>
    </citation>
    <scope>NUCLEOTIDE SEQUENCE [LARGE SCALE GENOMIC DNA]</scope>
    <source>
        <strain evidence="1">AR-01</strain>
    </source>
</reference>
<protein>
    <submittedName>
        <fullName evidence="1">Uncharacterized protein</fullName>
    </submittedName>
</protein>
<gene>
    <name evidence="1" type="ORF">HAX54_037694</name>
</gene>
<organism evidence="1 2">
    <name type="scientific">Datura stramonium</name>
    <name type="common">Jimsonweed</name>
    <name type="synonym">Common thornapple</name>
    <dbReference type="NCBI Taxonomy" id="4076"/>
    <lineage>
        <taxon>Eukaryota</taxon>
        <taxon>Viridiplantae</taxon>
        <taxon>Streptophyta</taxon>
        <taxon>Embryophyta</taxon>
        <taxon>Tracheophyta</taxon>
        <taxon>Spermatophyta</taxon>
        <taxon>Magnoliopsida</taxon>
        <taxon>eudicotyledons</taxon>
        <taxon>Gunneridae</taxon>
        <taxon>Pentapetalae</taxon>
        <taxon>asterids</taxon>
        <taxon>lamiids</taxon>
        <taxon>Solanales</taxon>
        <taxon>Solanaceae</taxon>
        <taxon>Solanoideae</taxon>
        <taxon>Datureae</taxon>
        <taxon>Datura</taxon>
    </lineage>
</organism>
<name>A0ABS8SHM2_DATST</name>